<dbReference type="RefSeq" id="WP_168883270.1">
    <property type="nucleotide sequence ID" value="NZ_JABAIL010000004.1"/>
</dbReference>
<dbReference type="GO" id="GO:0009279">
    <property type="term" value="C:cell outer membrane"/>
    <property type="evidence" value="ECO:0007669"/>
    <property type="project" value="UniProtKB-SubCell"/>
</dbReference>
<reference evidence="6 7" key="1">
    <citation type="submission" date="2020-04" db="EMBL/GenBank/DDBJ databases">
        <title>Flammeovirga sp. SR4, a novel species isolated from seawater.</title>
        <authorList>
            <person name="Wang X."/>
        </authorList>
    </citation>
    <scope>NUCLEOTIDE SEQUENCE [LARGE SCALE GENOMIC DNA]</scope>
    <source>
        <strain evidence="6 7">SR4</strain>
    </source>
</reference>
<dbReference type="PROSITE" id="PS00922">
    <property type="entry name" value="TRANSGLYCOSYLASE"/>
    <property type="match status" value="1"/>
</dbReference>
<dbReference type="Pfam" id="PF00497">
    <property type="entry name" value="SBP_bac_3"/>
    <property type="match status" value="1"/>
</dbReference>
<keyword evidence="7" id="KW-1185">Reference proteome</keyword>
<dbReference type="InterPro" id="IPR001638">
    <property type="entry name" value="Solute-binding_3/MltF_N"/>
</dbReference>
<dbReference type="CDD" id="cd01009">
    <property type="entry name" value="PBP2_YfhD_N"/>
    <property type="match status" value="1"/>
</dbReference>
<dbReference type="PANTHER" id="PTHR35936">
    <property type="entry name" value="MEMBRANE-BOUND LYTIC MUREIN TRANSGLYCOSYLASE F"/>
    <property type="match status" value="1"/>
</dbReference>
<dbReference type="EMBL" id="JABAIL010000004">
    <property type="protein sequence ID" value="NLR92562.1"/>
    <property type="molecule type" value="Genomic_DNA"/>
</dbReference>
<dbReference type="Proteomes" id="UP000585050">
    <property type="component" value="Unassembled WGS sequence"/>
</dbReference>
<evidence type="ECO:0000256" key="4">
    <source>
        <dbReference type="ARBA" id="ARBA00023237"/>
    </source>
</evidence>
<evidence type="ECO:0000313" key="6">
    <source>
        <dbReference type="EMBL" id="NLR92562.1"/>
    </source>
</evidence>
<dbReference type="InterPro" id="IPR000189">
    <property type="entry name" value="Transglyc_AS"/>
</dbReference>
<evidence type="ECO:0000256" key="2">
    <source>
        <dbReference type="ARBA" id="ARBA00007734"/>
    </source>
</evidence>
<keyword evidence="3" id="KW-0732">Signal</keyword>
<dbReference type="PANTHER" id="PTHR35936:SF19">
    <property type="entry name" value="AMINO-ACID-BINDING PROTEIN YXEM-RELATED"/>
    <property type="match status" value="1"/>
</dbReference>
<comment type="caution">
    <text evidence="6">The sequence shown here is derived from an EMBL/GenBank/DDBJ whole genome shotgun (WGS) entry which is preliminary data.</text>
</comment>
<dbReference type="CDD" id="cd13403">
    <property type="entry name" value="MLTF-like"/>
    <property type="match status" value="1"/>
</dbReference>
<dbReference type="InterPro" id="IPR008258">
    <property type="entry name" value="Transglycosylase_SLT_dom_1"/>
</dbReference>
<dbReference type="SMART" id="SM00062">
    <property type="entry name" value="PBPb"/>
    <property type="match status" value="1"/>
</dbReference>
<dbReference type="GO" id="GO:0000270">
    <property type="term" value="P:peptidoglycan metabolic process"/>
    <property type="evidence" value="ECO:0007669"/>
    <property type="project" value="InterPro"/>
</dbReference>
<evidence type="ECO:0000313" key="7">
    <source>
        <dbReference type="Proteomes" id="UP000585050"/>
    </source>
</evidence>
<feature type="domain" description="Solute-binding protein family 3/N-terminal" evidence="5">
    <location>
        <begin position="60"/>
        <end position="297"/>
    </location>
</feature>
<dbReference type="Gene3D" id="1.10.530.10">
    <property type="match status" value="1"/>
</dbReference>
<proteinExistence type="inferred from homology"/>
<dbReference type="PROSITE" id="PS51257">
    <property type="entry name" value="PROKAR_LIPOPROTEIN"/>
    <property type="match status" value="1"/>
</dbReference>
<dbReference type="Gene3D" id="3.40.190.10">
    <property type="entry name" value="Periplasmic binding protein-like II"/>
    <property type="match status" value="2"/>
</dbReference>
<evidence type="ECO:0000256" key="3">
    <source>
        <dbReference type="ARBA" id="ARBA00022729"/>
    </source>
</evidence>
<dbReference type="GO" id="GO:0008933">
    <property type="term" value="F:peptidoglycan lytic transglycosylase activity"/>
    <property type="evidence" value="ECO:0007669"/>
    <property type="project" value="InterPro"/>
</dbReference>
<evidence type="ECO:0000259" key="5">
    <source>
        <dbReference type="SMART" id="SM00062"/>
    </source>
</evidence>
<accession>A0A7X8SLX9</accession>
<keyword evidence="4" id="KW-0472">Membrane</keyword>
<name>A0A7X8SLX9_9BACT</name>
<dbReference type="SUPFAM" id="SSF53850">
    <property type="entry name" value="Periplasmic binding protein-like II"/>
    <property type="match status" value="1"/>
</dbReference>
<sequence>MIVRFYTIISYFFIFSILSACNTSKKSDVSEATEVVVDTPEKEEIIYSNHDLSDIKERGKLIALTAYSSTSYFVYKGETMGYEYELLKRLADDLDLELHVKVKTNSDSLRIALQKGEGDIIAYGLAITKERQKLVDFTSSLMNIKQVLVQRKPENWRHLPKHKIDKAVIRNVIELRDKEVHVREGTPYQLRLENLEDETGEDINIVLENKNISTEELIHRVAEGKINYTVADENIAKVNNTYYPQLDIETEISFPQRIAWATRKQSPLLRDKVSHWLDSMKNTTDFYVIYNKYFKNTRAQHKRFDSKYFSTIEHRGLLSKYDDLIKEQAKPLGWDWRLLASLVYQESKFNPKAKSWVGAVGLMQLMPATAKQYGANNPRDPRQNVRAGTKYLKWLEGFWDGIEDPNERIKFVLASYNAGQGHVLDAQRLAKKFNHDPNVWNGNVEKYMLLKSHKKYYRDEVVKFGYARGKEPVNYVQSILDRYERYKELLDANQ</sequence>
<dbReference type="Pfam" id="PF01464">
    <property type="entry name" value="SLT"/>
    <property type="match status" value="1"/>
</dbReference>
<dbReference type="SUPFAM" id="SSF53955">
    <property type="entry name" value="Lysozyme-like"/>
    <property type="match status" value="1"/>
</dbReference>
<organism evidence="6 7">
    <name type="scientific">Flammeovirga agarivorans</name>
    <dbReference type="NCBI Taxonomy" id="2726742"/>
    <lineage>
        <taxon>Bacteria</taxon>
        <taxon>Pseudomonadati</taxon>
        <taxon>Bacteroidota</taxon>
        <taxon>Cytophagia</taxon>
        <taxon>Cytophagales</taxon>
        <taxon>Flammeovirgaceae</taxon>
        <taxon>Flammeovirga</taxon>
    </lineage>
</organism>
<comment type="subcellular location">
    <subcellularLocation>
        <location evidence="1">Cell outer membrane</location>
        <topology evidence="1">Peripheral membrane protein</topology>
    </subcellularLocation>
</comment>
<keyword evidence="4" id="KW-0998">Cell outer membrane</keyword>
<evidence type="ECO:0000256" key="1">
    <source>
        <dbReference type="ARBA" id="ARBA00004339"/>
    </source>
</evidence>
<protein>
    <submittedName>
        <fullName evidence="6">Transporter substrate-binding domain-containing protein</fullName>
    </submittedName>
</protein>
<dbReference type="InterPro" id="IPR023346">
    <property type="entry name" value="Lysozyme-like_dom_sf"/>
</dbReference>
<gene>
    <name evidence="6" type="ORF">HGP29_15195</name>
</gene>
<comment type="similarity">
    <text evidence="2">Belongs to the transglycosylase Slt family.</text>
</comment>
<dbReference type="AlphaFoldDB" id="A0A7X8SLX9"/>